<dbReference type="Pfam" id="PF01979">
    <property type="entry name" value="Amidohydro_1"/>
    <property type="match status" value="1"/>
</dbReference>
<dbReference type="AlphaFoldDB" id="A0A7X2IZH9"/>
<evidence type="ECO:0000259" key="6">
    <source>
        <dbReference type="Pfam" id="PF13382"/>
    </source>
</evidence>
<feature type="domain" description="Amidohydrolase-related" evidence="5">
    <location>
        <begin position="78"/>
        <end position="348"/>
    </location>
</feature>
<comment type="caution">
    <text evidence="7">The sequence shown here is derived from an EMBL/GenBank/DDBJ whole genome shotgun (WGS) entry which is preliminary data.</text>
</comment>
<name>A0A7X2IZH9_9BACI</name>
<dbReference type="Proteomes" id="UP000448867">
    <property type="component" value="Unassembled WGS sequence"/>
</dbReference>
<dbReference type="InterPro" id="IPR032466">
    <property type="entry name" value="Metal_Hydrolase"/>
</dbReference>
<dbReference type="OrthoDB" id="9775607at2"/>
<feature type="domain" description="Adenine deaminase C-terminal" evidence="6">
    <location>
        <begin position="423"/>
        <end position="571"/>
    </location>
</feature>
<organism evidence="7 8">
    <name type="scientific">Metabacillus lacus</name>
    <dbReference type="NCBI Taxonomy" id="1983721"/>
    <lineage>
        <taxon>Bacteria</taxon>
        <taxon>Bacillati</taxon>
        <taxon>Bacillota</taxon>
        <taxon>Bacilli</taxon>
        <taxon>Bacillales</taxon>
        <taxon>Bacillaceae</taxon>
        <taxon>Metabacillus</taxon>
    </lineage>
</organism>
<reference evidence="7 8" key="1">
    <citation type="submission" date="2019-11" db="EMBL/GenBank/DDBJ databases">
        <title>Bacillus lacus genome.</title>
        <authorList>
            <person name="Allen C.J."/>
            <person name="Newman J.D."/>
        </authorList>
    </citation>
    <scope>NUCLEOTIDE SEQUENCE [LARGE SCALE GENOMIC DNA]</scope>
    <source>
        <strain evidence="7 8">KCTC 33946</strain>
    </source>
</reference>
<dbReference type="InterPro" id="IPR026912">
    <property type="entry name" value="Adenine_deam_C"/>
</dbReference>
<dbReference type="InterPro" id="IPR011059">
    <property type="entry name" value="Metal-dep_hydrolase_composite"/>
</dbReference>
<dbReference type="Gene3D" id="3.20.20.140">
    <property type="entry name" value="Metal-dependent hydrolases"/>
    <property type="match status" value="1"/>
</dbReference>
<dbReference type="PANTHER" id="PTHR11113">
    <property type="entry name" value="N-ACETYLGLUCOSAMINE-6-PHOSPHATE DEACETYLASE"/>
    <property type="match status" value="1"/>
</dbReference>
<comment type="catalytic activity">
    <reaction evidence="4">
        <text>adenine + H2O + H(+) = hypoxanthine + NH4(+)</text>
        <dbReference type="Rhea" id="RHEA:23688"/>
        <dbReference type="ChEBI" id="CHEBI:15377"/>
        <dbReference type="ChEBI" id="CHEBI:15378"/>
        <dbReference type="ChEBI" id="CHEBI:16708"/>
        <dbReference type="ChEBI" id="CHEBI:17368"/>
        <dbReference type="ChEBI" id="CHEBI:28938"/>
        <dbReference type="EC" id="3.5.4.2"/>
    </reaction>
</comment>
<evidence type="ECO:0000259" key="5">
    <source>
        <dbReference type="Pfam" id="PF01979"/>
    </source>
</evidence>
<evidence type="ECO:0000256" key="2">
    <source>
        <dbReference type="ARBA" id="ARBA00012782"/>
    </source>
</evidence>
<proteinExistence type="inferred from homology"/>
<comment type="similarity">
    <text evidence="1">Belongs to the metallo-dependent hydrolases superfamily. Adenine deaminase family.</text>
</comment>
<dbReference type="EC" id="3.5.4.2" evidence="2"/>
<keyword evidence="3 7" id="KW-0378">Hydrolase</keyword>
<dbReference type="SUPFAM" id="SSF51556">
    <property type="entry name" value="Metallo-dependent hydrolases"/>
    <property type="match status" value="1"/>
</dbReference>
<dbReference type="Pfam" id="PF13382">
    <property type="entry name" value="Adenine_deam_C"/>
    <property type="match status" value="1"/>
</dbReference>
<evidence type="ECO:0000256" key="4">
    <source>
        <dbReference type="ARBA" id="ARBA00047720"/>
    </source>
</evidence>
<dbReference type="InterPro" id="IPR006680">
    <property type="entry name" value="Amidohydro-rel"/>
</dbReference>
<dbReference type="PANTHER" id="PTHR11113:SF6">
    <property type="entry name" value="ADENINE DEAMINASE YERA-RELATED"/>
    <property type="match status" value="1"/>
</dbReference>
<evidence type="ECO:0000256" key="3">
    <source>
        <dbReference type="ARBA" id="ARBA00022801"/>
    </source>
</evidence>
<evidence type="ECO:0000313" key="7">
    <source>
        <dbReference type="EMBL" id="MRX72663.1"/>
    </source>
</evidence>
<gene>
    <name evidence="7" type="ORF">GJU40_10940</name>
</gene>
<keyword evidence="8" id="KW-1185">Reference proteome</keyword>
<dbReference type="Gene3D" id="2.30.40.10">
    <property type="entry name" value="Urease, subunit C, domain 1"/>
    <property type="match status" value="1"/>
</dbReference>
<dbReference type="RefSeq" id="WP_154307855.1">
    <property type="nucleotide sequence ID" value="NZ_WKKI01000019.1"/>
</dbReference>
<dbReference type="SUPFAM" id="SSF51338">
    <property type="entry name" value="Composite domain of metallo-dependent hydrolases"/>
    <property type="match status" value="1"/>
</dbReference>
<protein>
    <recommendedName>
        <fullName evidence="2">adenine deaminase</fullName>
        <ecNumber evidence="2">3.5.4.2</ecNumber>
    </recommendedName>
</protein>
<accession>A0A7X2IZH9</accession>
<evidence type="ECO:0000313" key="8">
    <source>
        <dbReference type="Proteomes" id="UP000448867"/>
    </source>
</evidence>
<sequence>MSQSVFYWKGKEIREQIDIVSNKSAPNLVLENATYLNSFLKSWETANIWIHKGRIIYVGPDMPPPAESTEVTDCRGRYLVPGYIEPHAHPFQLYNPQSLAEYVSQYGTTTLINDNLFLLLYCDKKKALTLLDAFQSSPLHMFWWARLDLQTEIPREDLLLTLDYMKAWIQHDSVIQAGELTGWPKLLDGDDLLLQWICETKQQRKRIEGHFPGASPRTLTKMKLFGADCDHEAMTGEEVRERLAQGYHVSLRHSSIRPDLPKLLDEMKNCGIHHYEQIMFTTDGSTPLFYEDGMTNKMISIALEKGIDPITAYHMASFHIARYYGIDHMLGAIAPGRSANINILESPEIPLPLSVLSKGQWMKKAGKKQESTSAIRWSDHSLGKMELNWELRGDDLQFSMPLGLKMRNSVIMEPYSVTIDSSLEELSEEHDESFLSLLDRKGEWRVNTVLKGFASSISGFASSYSTTGDILLIGKKKSDMLLAFQRMKELGGGIVLVEDGATIFELALVINGGASDENLPALISKTKELGTLLRERGYRFEDPVYTLLFLSSTHLPYLRITPRGIYDVMKKTILFPSIMR</sequence>
<dbReference type="GO" id="GO:0000034">
    <property type="term" value="F:adenine deaminase activity"/>
    <property type="evidence" value="ECO:0007669"/>
    <property type="project" value="UniProtKB-EC"/>
</dbReference>
<dbReference type="EMBL" id="WKKI01000019">
    <property type="protein sequence ID" value="MRX72663.1"/>
    <property type="molecule type" value="Genomic_DNA"/>
</dbReference>
<evidence type="ECO:0000256" key="1">
    <source>
        <dbReference type="ARBA" id="ARBA00006773"/>
    </source>
</evidence>